<keyword evidence="3" id="KW-1185">Reference proteome</keyword>
<dbReference type="EMBL" id="AP022591">
    <property type="protein sequence ID" value="BBY42770.1"/>
    <property type="molecule type" value="Genomic_DNA"/>
</dbReference>
<sequence>MVLAVVAAMALQVAIPKSYTLVPRWPLLVLEGLLLIALLAINPLVMSRRTRFGRYATWALLAAITIDNTVSAVLLDISILTGAVRNDAAVLLGSGAAIFITNIIVFGIWYWELDRGGPFARHAGEHPYPDFLFPQMTNPEVTKPDWRPTFLDYLYVSVTNVMAFSPTDTMPLARWAKMMMTVQAMVALSTAGLVIARAVNVLG</sequence>
<feature type="transmembrane region" description="Helical" evidence="1">
    <location>
        <begin position="58"/>
        <end position="83"/>
    </location>
</feature>
<reference evidence="2 3" key="1">
    <citation type="journal article" date="2019" name="Emerg. Microbes Infect.">
        <title>Comprehensive subspecies identification of 175 nontuberculous mycobacteria species based on 7547 genomic profiles.</title>
        <authorList>
            <person name="Matsumoto Y."/>
            <person name="Kinjo T."/>
            <person name="Motooka D."/>
            <person name="Nabeya D."/>
            <person name="Jung N."/>
            <person name="Uechi K."/>
            <person name="Horii T."/>
            <person name="Iida T."/>
            <person name="Fujita J."/>
            <person name="Nakamura S."/>
        </authorList>
    </citation>
    <scope>NUCLEOTIDE SEQUENCE [LARGE SCALE GENOMIC DNA]</scope>
    <source>
        <strain evidence="2 3">JCM 18439</strain>
    </source>
</reference>
<evidence type="ECO:0000313" key="3">
    <source>
        <dbReference type="Proteomes" id="UP000466431"/>
    </source>
</evidence>
<gene>
    <name evidence="2" type="ORF">MCEL_10650</name>
</gene>
<keyword evidence="1" id="KW-0472">Membrane</keyword>
<organism evidence="2 3">
    <name type="scientific">Mycolicibacterium celeriflavum</name>
    <name type="common">Mycobacterium celeriflavum</name>
    <dbReference type="NCBI Taxonomy" id="1249101"/>
    <lineage>
        <taxon>Bacteria</taxon>
        <taxon>Bacillati</taxon>
        <taxon>Actinomycetota</taxon>
        <taxon>Actinomycetes</taxon>
        <taxon>Mycobacteriales</taxon>
        <taxon>Mycobacteriaceae</taxon>
        <taxon>Mycolicibacterium</taxon>
    </lineage>
</organism>
<evidence type="ECO:0000256" key="1">
    <source>
        <dbReference type="SAM" id="Phobius"/>
    </source>
</evidence>
<evidence type="ECO:0008006" key="4">
    <source>
        <dbReference type="Google" id="ProtNLM"/>
    </source>
</evidence>
<feature type="transmembrane region" description="Helical" evidence="1">
    <location>
        <begin position="26"/>
        <end position="46"/>
    </location>
</feature>
<feature type="transmembrane region" description="Helical" evidence="1">
    <location>
        <begin position="180"/>
        <end position="199"/>
    </location>
</feature>
<evidence type="ECO:0000313" key="2">
    <source>
        <dbReference type="EMBL" id="BBY42770.1"/>
    </source>
</evidence>
<name>A0A7I7REJ0_MYCCF</name>
<feature type="transmembrane region" description="Helical" evidence="1">
    <location>
        <begin position="89"/>
        <end position="111"/>
    </location>
</feature>
<protein>
    <recommendedName>
        <fullName evidence="4">DUF1345 domain-containing protein</fullName>
    </recommendedName>
</protein>
<dbReference type="AlphaFoldDB" id="A0A7I7REJ0"/>
<dbReference type="KEGG" id="mcee:MCEL_10650"/>
<proteinExistence type="predicted"/>
<accession>A0A7I7REJ0</accession>
<keyword evidence="1" id="KW-0812">Transmembrane</keyword>
<dbReference type="Proteomes" id="UP000466431">
    <property type="component" value="Chromosome"/>
</dbReference>
<keyword evidence="1" id="KW-1133">Transmembrane helix</keyword>